<dbReference type="GO" id="GO:0030272">
    <property type="term" value="F:5-formyltetrahydrofolate cyclo-ligase activity"/>
    <property type="evidence" value="ECO:0007669"/>
    <property type="project" value="UniProtKB-EC"/>
</dbReference>
<dbReference type="EC" id="6.3.3.2" evidence="5"/>
<dbReference type="InterPro" id="IPR002698">
    <property type="entry name" value="FTHF_cligase"/>
</dbReference>
<evidence type="ECO:0000256" key="3">
    <source>
        <dbReference type="ARBA" id="ARBA00022840"/>
    </source>
</evidence>
<dbReference type="PANTHER" id="PTHR23407">
    <property type="entry name" value="ATPASE INHIBITOR/5-FORMYLTETRAHYDROFOLATE CYCLO-LIGASE"/>
    <property type="match status" value="1"/>
</dbReference>
<keyword evidence="5" id="KW-0460">Magnesium</keyword>
<comment type="catalytic activity">
    <reaction evidence="5">
        <text>(6S)-5-formyl-5,6,7,8-tetrahydrofolate + ATP = (6R)-5,10-methenyltetrahydrofolate + ADP + phosphate</text>
        <dbReference type="Rhea" id="RHEA:10488"/>
        <dbReference type="ChEBI" id="CHEBI:30616"/>
        <dbReference type="ChEBI" id="CHEBI:43474"/>
        <dbReference type="ChEBI" id="CHEBI:57455"/>
        <dbReference type="ChEBI" id="CHEBI:57457"/>
        <dbReference type="ChEBI" id="CHEBI:456216"/>
        <dbReference type="EC" id="6.3.3.2"/>
    </reaction>
</comment>
<feature type="binding site" evidence="4">
    <location>
        <position position="50"/>
    </location>
    <ligand>
        <name>substrate</name>
    </ligand>
</feature>
<dbReference type="SUPFAM" id="SSF100950">
    <property type="entry name" value="NagB/RpiA/CoA transferase-like"/>
    <property type="match status" value="1"/>
</dbReference>
<dbReference type="Proteomes" id="UP000244174">
    <property type="component" value="Unassembled WGS sequence"/>
</dbReference>
<dbReference type="Pfam" id="PF01812">
    <property type="entry name" value="5-FTHF_cyc-lig"/>
    <property type="match status" value="1"/>
</dbReference>
<dbReference type="PANTHER" id="PTHR23407:SF1">
    <property type="entry name" value="5-FORMYLTETRAHYDROFOLATE CYCLO-LIGASE"/>
    <property type="match status" value="1"/>
</dbReference>
<dbReference type="InterPro" id="IPR024185">
    <property type="entry name" value="FTHF_cligase-like_sf"/>
</dbReference>
<evidence type="ECO:0000256" key="1">
    <source>
        <dbReference type="ARBA" id="ARBA00010638"/>
    </source>
</evidence>
<name>A0A2T6AMW8_9FLAO</name>
<dbReference type="OrthoDB" id="9801938at2"/>
<dbReference type="InterPro" id="IPR037171">
    <property type="entry name" value="NagB/RpiA_transferase-like"/>
</dbReference>
<evidence type="ECO:0000256" key="4">
    <source>
        <dbReference type="PIRSR" id="PIRSR006806-1"/>
    </source>
</evidence>
<dbReference type="RefSeq" id="WP_108171056.1">
    <property type="nucleotide sequence ID" value="NZ_QBKQ01000001.1"/>
</dbReference>
<evidence type="ECO:0000256" key="5">
    <source>
        <dbReference type="RuleBase" id="RU361279"/>
    </source>
</evidence>
<protein>
    <recommendedName>
        <fullName evidence="5">5-formyltetrahydrofolate cyclo-ligase</fullName>
        <ecNumber evidence="5">6.3.3.2</ecNumber>
    </recommendedName>
</protein>
<comment type="caution">
    <text evidence="6">The sequence shown here is derived from an EMBL/GenBank/DDBJ whole genome shotgun (WGS) entry which is preliminary data.</text>
</comment>
<feature type="binding site" evidence="4">
    <location>
        <begin position="132"/>
        <end position="140"/>
    </location>
    <ligand>
        <name>ATP</name>
        <dbReference type="ChEBI" id="CHEBI:30616"/>
    </ligand>
</feature>
<accession>A0A2T6AMW8</accession>
<dbReference type="EMBL" id="QBKQ01000001">
    <property type="protein sequence ID" value="PTX45165.1"/>
    <property type="molecule type" value="Genomic_DNA"/>
</dbReference>
<feature type="binding site" evidence="4">
    <location>
        <position position="55"/>
    </location>
    <ligand>
        <name>substrate</name>
    </ligand>
</feature>
<organism evidence="6 7">
    <name type="scientific">Christiangramia gaetbulicola</name>
    <dbReference type="NCBI Taxonomy" id="703340"/>
    <lineage>
        <taxon>Bacteria</taxon>
        <taxon>Pseudomonadati</taxon>
        <taxon>Bacteroidota</taxon>
        <taxon>Flavobacteriia</taxon>
        <taxon>Flavobacteriales</taxon>
        <taxon>Flavobacteriaceae</taxon>
        <taxon>Christiangramia</taxon>
    </lineage>
</organism>
<dbReference type="Gene3D" id="3.40.50.10420">
    <property type="entry name" value="NagB/RpiA/CoA transferase-like"/>
    <property type="match status" value="1"/>
</dbReference>
<sequence length="190" mass="22156">MNKSELRKKFKDLRLKLEDAEIEKMSLDIANRSLELPVWEYRYYHIFLSIPEQKEVDTEFLLHILQGKDKEVIIPKTDHETGGLLNYLLTDQTVIKKNRWNIPEPQEGIEVPSDKIDVVFIPLLAFDKTGHRIGYGKGFYDKFLAGCKPEVIKIGLSFFEPVEEIKEIFSSDIPLDYCVTPDRIYEFGTK</sequence>
<comment type="similarity">
    <text evidence="1 5">Belongs to the 5-formyltetrahydrofolate cyclo-ligase family.</text>
</comment>
<dbReference type="NCBIfam" id="TIGR02727">
    <property type="entry name" value="MTHFS_bact"/>
    <property type="match status" value="1"/>
</dbReference>
<keyword evidence="3 4" id="KW-0067">ATP-binding</keyword>
<reference evidence="6 7" key="1">
    <citation type="submission" date="2018-04" db="EMBL/GenBank/DDBJ databases">
        <title>Genomic Encyclopedia of Archaeal and Bacterial Type Strains, Phase II (KMG-II): from individual species to whole genera.</title>
        <authorList>
            <person name="Goeker M."/>
        </authorList>
    </citation>
    <scope>NUCLEOTIDE SEQUENCE [LARGE SCALE GENOMIC DNA]</scope>
    <source>
        <strain evidence="6 7">DSM 23082</strain>
    </source>
</reference>
<evidence type="ECO:0000256" key="2">
    <source>
        <dbReference type="ARBA" id="ARBA00022741"/>
    </source>
</evidence>
<keyword evidence="2 4" id="KW-0547">Nucleotide-binding</keyword>
<dbReference type="AlphaFoldDB" id="A0A2T6AMW8"/>
<keyword evidence="5" id="KW-0479">Metal-binding</keyword>
<feature type="binding site" evidence="4">
    <location>
        <begin position="3"/>
        <end position="7"/>
    </location>
    <ligand>
        <name>ATP</name>
        <dbReference type="ChEBI" id="CHEBI:30616"/>
    </ligand>
</feature>
<evidence type="ECO:0000313" key="7">
    <source>
        <dbReference type="Proteomes" id="UP000244174"/>
    </source>
</evidence>
<keyword evidence="7" id="KW-1185">Reference proteome</keyword>
<dbReference type="PIRSF" id="PIRSF006806">
    <property type="entry name" value="FTHF_cligase"/>
    <property type="match status" value="1"/>
</dbReference>
<dbReference type="GO" id="GO:0005524">
    <property type="term" value="F:ATP binding"/>
    <property type="evidence" value="ECO:0007669"/>
    <property type="project" value="UniProtKB-KW"/>
</dbReference>
<proteinExistence type="inferred from homology"/>
<evidence type="ECO:0000313" key="6">
    <source>
        <dbReference type="EMBL" id="PTX45165.1"/>
    </source>
</evidence>
<dbReference type="GO" id="GO:0035999">
    <property type="term" value="P:tetrahydrofolate interconversion"/>
    <property type="evidence" value="ECO:0007669"/>
    <property type="project" value="TreeGrafter"/>
</dbReference>
<dbReference type="GO" id="GO:0009396">
    <property type="term" value="P:folic acid-containing compound biosynthetic process"/>
    <property type="evidence" value="ECO:0007669"/>
    <property type="project" value="TreeGrafter"/>
</dbReference>
<comment type="cofactor">
    <cofactor evidence="5">
        <name>Mg(2+)</name>
        <dbReference type="ChEBI" id="CHEBI:18420"/>
    </cofactor>
</comment>
<keyword evidence="6" id="KW-0436">Ligase</keyword>
<gene>
    <name evidence="6" type="ORF">C8P64_1156</name>
</gene>
<dbReference type="GO" id="GO:0046872">
    <property type="term" value="F:metal ion binding"/>
    <property type="evidence" value="ECO:0007669"/>
    <property type="project" value="UniProtKB-KW"/>
</dbReference>